<feature type="domain" description="GAF" evidence="3">
    <location>
        <begin position="449"/>
        <end position="628"/>
    </location>
</feature>
<comment type="caution">
    <text evidence="4">The sequence shown here is derived from an EMBL/GenBank/DDBJ whole genome shotgun (WGS) entry which is preliminary data.</text>
</comment>
<feature type="region of interest" description="Disordered" evidence="2">
    <location>
        <begin position="1"/>
        <end position="26"/>
    </location>
</feature>
<dbReference type="Pfam" id="PF01590">
    <property type="entry name" value="GAF"/>
    <property type="match status" value="1"/>
</dbReference>
<protein>
    <recommendedName>
        <fullName evidence="3">GAF domain-containing protein</fullName>
    </recommendedName>
</protein>
<evidence type="ECO:0000313" key="5">
    <source>
        <dbReference type="Proteomes" id="UP000541610"/>
    </source>
</evidence>
<gene>
    <name evidence="4" type="ORF">FOZ60_003577</name>
</gene>
<organism evidence="4 5">
    <name type="scientific">Perkinsus olseni</name>
    <name type="common">Perkinsus atlanticus</name>
    <dbReference type="NCBI Taxonomy" id="32597"/>
    <lineage>
        <taxon>Eukaryota</taxon>
        <taxon>Sar</taxon>
        <taxon>Alveolata</taxon>
        <taxon>Perkinsozoa</taxon>
        <taxon>Perkinsea</taxon>
        <taxon>Perkinsida</taxon>
        <taxon>Perkinsidae</taxon>
        <taxon>Perkinsus</taxon>
    </lineage>
</organism>
<dbReference type="Gene3D" id="3.30.450.40">
    <property type="match status" value="1"/>
</dbReference>
<feature type="compositionally biased region" description="Polar residues" evidence="2">
    <location>
        <begin position="1"/>
        <end position="16"/>
    </location>
</feature>
<proteinExistence type="predicted"/>
<evidence type="ECO:0000256" key="1">
    <source>
        <dbReference type="SAM" id="Coils"/>
    </source>
</evidence>
<dbReference type="OrthoDB" id="74705at2759"/>
<dbReference type="SMART" id="SM00065">
    <property type="entry name" value="GAF"/>
    <property type="match status" value="1"/>
</dbReference>
<feature type="coiled-coil region" evidence="1">
    <location>
        <begin position="151"/>
        <end position="223"/>
    </location>
</feature>
<accession>A0A7J6NVV0</accession>
<dbReference type="Proteomes" id="UP000541610">
    <property type="component" value="Unassembled WGS sequence"/>
</dbReference>
<dbReference type="InterPro" id="IPR003018">
    <property type="entry name" value="GAF"/>
</dbReference>
<evidence type="ECO:0000259" key="3">
    <source>
        <dbReference type="SMART" id="SM00065"/>
    </source>
</evidence>
<reference evidence="4 5" key="1">
    <citation type="submission" date="2020-04" db="EMBL/GenBank/DDBJ databases">
        <title>Perkinsus olseni comparative genomics.</title>
        <authorList>
            <person name="Bogema D.R."/>
        </authorList>
    </citation>
    <scope>NUCLEOTIDE SEQUENCE [LARGE SCALE GENOMIC DNA]</scope>
    <source>
        <strain evidence="4">00978-12</strain>
    </source>
</reference>
<evidence type="ECO:0000256" key="2">
    <source>
        <dbReference type="SAM" id="MobiDB-lite"/>
    </source>
</evidence>
<keyword evidence="1" id="KW-0175">Coiled coil</keyword>
<dbReference type="EMBL" id="JABANP010000176">
    <property type="protein sequence ID" value="KAF4687700.1"/>
    <property type="molecule type" value="Genomic_DNA"/>
</dbReference>
<dbReference type="SUPFAM" id="SSF55781">
    <property type="entry name" value="GAF domain-like"/>
    <property type="match status" value="1"/>
</dbReference>
<name>A0A7J6NVV0_PEROL</name>
<evidence type="ECO:0000313" key="4">
    <source>
        <dbReference type="EMBL" id="KAF4687700.1"/>
    </source>
</evidence>
<sequence length="851" mass="94909">MRSSRSESGAPQTDKTTAGDDLFDSIHNNTSLESYDSVMESRPPSGYETDRHDLMRAVQALRYDNKELRGRLKKIIKDVEGRFKSISLDGASLPLDEDLVLPDAYFYEHLVSRLHDRCDEYRNVLQSKVTAALDLLSENLADIPGLTFNTLDGVRKILTGLEARVKSQQEQEKALVRTTRALHTTARNLSRKESISSRLEGEVNRLEAEVYSLKREGQQMKRALFERGQQLLHARSRLQELERVLSSVEGSKRALRTHAPIDSPVERTTPKALGEAPGAEEESRLPKLVKTSSRAGSDMAMRNAHLVKQVKLLSRNDETDVAARSFLARSIAGAKKWAFALRERKDAIKEANDKSSGTMSATHRSDFCFETYKPLCVQNAPDCVVDFLTYIIATHGYFPNVFLQESVLSDEDRDTCIEVLCRDFSLFYQRSNALGGLLEDIDEISRIRDSNEALSAISRLCVKYVNCDRVAIWVIDERTQTAWTKHTGHAPDEDDDPASSKSRAESPLLQIPLTGGLVGAAYKAQTALNIPDAYTDSRFNSSVDKATGYRTKSVLCMPIMRGPECVAVLQVVNKISPTHSLVTVADTPSSRDQWATVKFDAHDEFLLQIIGGVTVQALEQCLADEMGRMKLVRKDILLDAAFQILSDQSCKTLRDLMQLLSAYMTKLFHAGRCSLAICEIDGIQVVNMKKPPSATTPTDPSSYCTRVRSKAQGLVGEAIESRGLVITSNAASYPKYDIEVDVQVDGSAGEIVYTWPSIRLRRVTTVLQWTCAVGSGDPLKMGDNTLSEGAGTFQSDNPDHMEVIEKLLEMIEKRVEEWWPASERMKPRAVNLQVIRFSAIMKKAIAKDKRK</sequence>
<dbReference type="AlphaFoldDB" id="A0A7J6NVV0"/>
<feature type="region of interest" description="Disordered" evidence="2">
    <location>
        <begin position="259"/>
        <end position="286"/>
    </location>
</feature>
<feature type="region of interest" description="Disordered" evidence="2">
    <location>
        <begin position="484"/>
        <end position="504"/>
    </location>
</feature>
<dbReference type="InterPro" id="IPR029016">
    <property type="entry name" value="GAF-like_dom_sf"/>
</dbReference>